<gene>
    <name evidence="10" type="ORF">LTR09_002917</name>
</gene>
<feature type="compositionally biased region" description="Polar residues" evidence="8">
    <location>
        <begin position="235"/>
        <end position="244"/>
    </location>
</feature>
<dbReference type="InterPro" id="IPR000938">
    <property type="entry name" value="CAP-Gly_domain"/>
</dbReference>
<feature type="domain" description="CAP-Gly" evidence="9">
    <location>
        <begin position="26"/>
        <end position="68"/>
    </location>
</feature>
<comment type="caution">
    <text evidence="10">The sequence shown here is derived from an EMBL/GenBank/DDBJ whole genome shotgun (WGS) entry which is preliminary data.</text>
</comment>
<feature type="compositionally biased region" description="Polar residues" evidence="8">
    <location>
        <begin position="320"/>
        <end position="331"/>
    </location>
</feature>
<dbReference type="GO" id="GO:0030286">
    <property type="term" value="C:dynein complex"/>
    <property type="evidence" value="ECO:0007669"/>
    <property type="project" value="UniProtKB-KW"/>
</dbReference>
<dbReference type="PROSITE" id="PS00845">
    <property type="entry name" value="CAP_GLY_1"/>
    <property type="match status" value="1"/>
</dbReference>
<feature type="compositionally biased region" description="Low complexity" evidence="8">
    <location>
        <begin position="143"/>
        <end position="158"/>
    </location>
</feature>
<dbReference type="Gene3D" id="2.30.30.190">
    <property type="entry name" value="CAP Gly-rich-like domain"/>
    <property type="match status" value="1"/>
</dbReference>
<evidence type="ECO:0000256" key="8">
    <source>
        <dbReference type="SAM" id="MobiDB-lite"/>
    </source>
</evidence>
<evidence type="ECO:0000313" key="10">
    <source>
        <dbReference type="EMBL" id="KAK3056410.1"/>
    </source>
</evidence>
<keyword evidence="5" id="KW-0243">Dynein</keyword>
<feature type="compositionally biased region" description="Basic and acidic residues" evidence="8">
    <location>
        <begin position="1123"/>
        <end position="1164"/>
    </location>
</feature>
<reference evidence="10" key="1">
    <citation type="submission" date="2023-04" db="EMBL/GenBank/DDBJ databases">
        <title>Black Yeasts Isolated from many extreme environments.</title>
        <authorList>
            <person name="Coleine C."/>
            <person name="Stajich J.E."/>
            <person name="Selbmann L."/>
        </authorList>
    </citation>
    <scope>NUCLEOTIDE SEQUENCE</scope>
    <source>
        <strain evidence="10">CCFEE 5312</strain>
    </source>
</reference>
<comment type="similarity">
    <text evidence="2">Belongs to the dynactin 150 kDa subunit family.</text>
</comment>
<proteinExistence type="inferred from homology"/>
<dbReference type="PANTHER" id="PTHR18916">
    <property type="entry name" value="DYNACTIN 1-RELATED MICROTUBULE-BINDING"/>
    <property type="match status" value="1"/>
</dbReference>
<dbReference type="Pfam" id="PF12455">
    <property type="entry name" value="Dynactin"/>
    <property type="match status" value="1"/>
</dbReference>
<feature type="compositionally biased region" description="Low complexity" evidence="8">
    <location>
        <begin position="201"/>
        <end position="217"/>
    </location>
</feature>
<keyword evidence="6" id="KW-0175">Coiled coil</keyword>
<feature type="region of interest" description="Disordered" evidence="8">
    <location>
        <begin position="1123"/>
        <end position="1174"/>
    </location>
</feature>
<evidence type="ECO:0000259" key="9">
    <source>
        <dbReference type="PROSITE" id="PS50245"/>
    </source>
</evidence>
<dbReference type="GO" id="GO:0005874">
    <property type="term" value="C:microtubule"/>
    <property type="evidence" value="ECO:0007669"/>
    <property type="project" value="UniProtKB-KW"/>
</dbReference>
<evidence type="ECO:0000256" key="6">
    <source>
        <dbReference type="ARBA" id="ARBA00023054"/>
    </source>
</evidence>
<dbReference type="SUPFAM" id="SSF74924">
    <property type="entry name" value="Cap-Gly domain"/>
    <property type="match status" value="1"/>
</dbReference>
<evidence type="ECO:0000256" key="2">
    <source>
        <dbReference type="ARBA" id="ARBA00011010"/>
    </source>
</evidence>
<dbReference type="InterPro" id="IPR036859">
    <property type="entry name" value="CAP-Gly_dom_sf"/>
</dbReference>
<name>A0AAJ0GFB4_9PEZI</name>
<evidence type="ECO:0000256" key="1">
    <source>
        <dbReference type="ARBA" id="ARBA00004245"/>
    </source>
</evidence>
<evidence type="ECO:0000313" key="11">
    <source>
        <dbReference type="Proteomes" id="UP001271007"/>
    </source>
</evidence>
<keyword evidence="4" id="KW-0493">Microtubule</keyword>
<organism evidence="10 11">
    <name type="scientific">Extremus antarcticus</name>
    <dbReference type="NCBI Taxonomy" id="702011"/>
    <lineage>
        <taxon>Eukaryota</taxon>
        <taxon>Fungi</taxon>
        <taxon>Dikarya</taxon>
        <taxon>Ascomycota</taxon>
        <taxon>Pezizomycotina</taxon>
        <taxon>Dothideomycetes</taxon>
        <taxon>Dothideomycetidae</taxon>
        <taxon>Mycosphaerellales</taxon>
        <taxon>Extremaceae</taxon>
        <taxon>Extremus</taxon>
    </lineage>
</organism>
<feature type="compositionally biased region" description="Polar residues" evidence="8">
    <location>
        <begin position="268"/>
        <end position="278"/>
    </location>
</feature>
<feature type="region of interest" description="Disordered" evidence="8">
    <location>
        <begin position="83"/>
        <end position="334"/>
    </location>
</feature>
<feature type="compositionally biased region" description="Pro residues" evidence="8">
    <location>
        <begin position="292"/>
        <end position="303"/>
    </location>
</feature>
<dbReference type="InterPro" id="IPR022157">
    <property type="entry name" value="Dynactin"/>
</dbReference>
<dbReference type="EMBL" id="JAWDJX010000006">
    <property type="protein sequence ID" value="KAK3056410.1"/>
    <property type="molecule type" value="Genomic_DNA"/>
</dbReference>
<keyword evidence="7" id="KW-0206">Cytoskeleton</keyword>
<feature type="compositionally biased region" description="Polar residues" evidence="8">
    <location>
        <begin position="177"/>
        <end position="200"/>
    </location>
</feature>
<dbReference type="Proteomes" id="UP001271007">
    <property type="component" value="Unassembled WGS sequence"/>
</dbReference>
<evidence type="ECO:0000256" key="3">
    <source>
        <dbReference type="ARBA" id="ARBA00022490"/>
    </source>
</evidence>
<dbReference type="PROSITE" id="PS50245">
    <property type="entry name" value="CAP_GLY_2"/>
    <property type="match status" value="1"/>
</dbReference>
<comment type="subcellular location">
    <subcellularLocation>
        <location evidence="1">Cytoplasm</location>
        <location evidence="1">Cytoskeleton</location>
    </subcellularLocation>
</comment>
<feature type="region of interest" description="Disordered" evidence="8">
    <location>
        <begin position="1224"/>
        <end position="1243"/>
    </location>
</feature>
<sequence length="1309" mass="145638">MSAPSLSVGQKIELNDSRVGIVRFLGNTSFQTGDWVGVELEEATGKNDGSVKGERYFQCEQGYGMFLRPAGVKRVVEDVKAKGPTRGAPAAGRSRPSSVQPGVGVNGAKRQSVVGLGGSPTPGARAGLSGVRSPVKSPTKQLGSNGVSSSASTSRTNTPPVGIKSSGATATRPRPSLQPSASSAGRRTSTVPSAPSATPQRSSRPSLAAPAAGLRGPTLRPVAGRAPSSREPTPAASQERLSTTTEEEANDDGSERPALLSPRESEASSHASQPSTNGLHEDEGDDTIRNFAPPPIPPDPTPSPTNTRPRRPSSPAAASIHSQRTIRSTAASRREYEELEAKYRLLERKRLEDRDVKKNLEKAQQERDQYKGIIEKLQTKYKPQQQEIVDLKQALAESEKKVSDVDALRDEYDTALDMAAVDREMAEEAAENSKADVDALRAQNEEMQLELEILREENGELTKEMSPEERESAGVVQLQASNDRLRNALLALRDRSLDEKEELQEQVKGLEEQVKDLDKLREDHNDTRENLLRSEANTEDLRQQLEAALEAEQMIEELTDRNNRLDMINAELRDAIEDLRDLKEVNDELETNHVETEKQMQDEIEFKDSLLQDRERTAQTLQDALDDRNQIINQFRAFVSGLQTEMADMKASKEITEVESKQLEGKSRAMLDLNLKLQNSAAKTQVKTIDLELRKLDAQEASERLAIVQLFLPEAFHTERDSVLALLRFKRIGFKATLVHGFVKERIASFGARGSDENVFAACDVLDKLTWIAAMAGRFVNSICTCSVEEFNSYDSALYELEPVERALNSYIDGLRREDLRERDMAQELQRSIAVMSHLASLHIKDDLASHADHLLMRTQCLQSQLESAATALQLSRGMIETYVPKSSEADDEDNEGSASDLAIILTRADTLVNHVRSAKVMAGKTYRSLEDLRERSLTLDASHTDAFESTEGIAVEVAAYTRLAGDALQTLFGEESRNEVFTPSEIASALSRTAMSAFALQTPEAGPFTSLANRLRDLTDVVTDLASLPTDLDNTVEFERAPAPWVARADQLKQTKITSIDTEAELARTLETLHGRDSTIKEKETELEEQSVRIEMLEARMKDASKRSAKIAELERGLHDAKDAERRAKKDLEKAKEEKDKEVERIREEMDRTTSDRRKRGDAQDLDSDAMGASARLTMRQQEHKVRSLEGAVRFLKDENHRLRLPPVDSPLSAQAALDWLHQPLSRPKPEARKRKEGLQKDGKDVLQQMLSLAARPPAVDLTKIPENKLAWRPAKESSRWKVEKRKEEWEGWKDWRRDVVEGVERVV</sequence>
<keyword evidence="3" id="KW-0963">Cytoplasm</keyword>
<evidence type="ECO:0000256" key="4">
    <source>
        <dbReference type="ARBA" id="ARBA00022701"/>
    </source>
</evidence>
<dbReference type="SMART" id="SM01052">
    <property type="entry name" value="CAP_GLY"/>
    <property type="match status" value="1"/>
</dbReference>
<dbReference type="Pfam" id="PF01302">
    <property type="entry name" value="CAP_GLY"/>
    <property type="match status" value="1"/>
</dbReference>
<accession>A0AAJ0GFB4</accession>
<keyword evidence="11" id="KW-1185">Reference proteome</keyword>
<protein>
    <recommendedName>
        <fullName evidence="9">CAP-Gly domain-containing protein</fullName>
    </recommendedName>
</protein>
<evidence type="ECO:0000256" key="5">
    <source>
        <dbReference type="ARBA" id="ARBA00023017"/>
    </source>
</evidence>
<evidence type="ECO:0000256" key="7">
    <source>
        <dbReference type="ARBA" id="ARBA00023212"/>
    </source>
</evidence>